<dbReference type="Gene3D" id="3.30.460.40">
    <property type="match status" value="1"/>
</dbReference>
<dbReference type="SUPFAM" id="SSF81301">
    <property type="entry name" value="Nucleotidyltransferase"/>
    <property type="match status" value="1"/>
</dbReference>
<gene>
    <name evidence="1" type="ORF">TT172_LOCUS5484</name>
</gene>
<evidence type="ECO:0000313" key="1">
    <source>
        <dbReference type="EMBL" id="SPQ23065.1"/>
    </source>
</evidence>
<organism evidence="1 2">
    <name type="scientific">Thermothielavioides terrestris</name>
    <dbReference type="NCBI Taxonomy" id="2587410"/>
    <lineage>
        <taxon>Eukaryota</taxon>
        <taxon>Fungi</taxon>
        <taxon>Dikarya</taxon>
        <taxon>Ascomycota</taxon>
        <taxon>Pezizomycotina</taxon>
        <taxon>Sordariomycetes</taxon>
        <taxon>Sordariomycetidae</taxon>
        <taxon>Sordariales</taxon>
        <taxon>Chaetomiaceae</taxon>
        <taxon>Thermothielavioides</taxon>
    </lineage>
</organism>
<sequence>MLQERLNDAAIALHRVLEKTDVDFGIFGGHAVAAMGGLRMSKDVDCLVSTSKDKIVELLNGKEGFVAFPQNQPDYERFLWSDDKDLRNPVQVEIYCAEFPGSQHAMAGVRTDTLLIEGLSQGEGVSRFLEPFRVFKGKLSAAATRDARSKSAYYRRIAA</sequence>
<proteinExistence type="predicted"/>
<evidence type="ECO:0000313" key="2">
    <source>
        <dbReference type="Proteomes" id="UP000289323"/>
    </source>
</evidence>
<reference evidence="1 2" key="1">
    <citation type="submission" date="2018-04" db="EMBL/GenBank/DDBJ databases">
        <authorList>
            <person name="Huttner S."/>
            <person name="Dainat J."/>
        </authorList>
    </citation>
    <scope>NUCLEOTIDE SEQUENCE [LARGE SCALE GENOMIC DNA]</scope>
</reference>
<dbReference type="Proteomes" id="UP000289323">
    <property type="component" value="Unassembled WGS sequence"/>
</dbReference>
<accession>A0A3S4C755</accession>
<protein>
    <submittedName>
        <fullName evidence="1">Abae4c8e-ebd4-469e-b4b8-e04d43b8f7ae</fullName>
    </submittedName>
</protein>
<dbReference type="EMBL" id="OUUZ01000009">
    <property type="protein sequence ID" value="SPQ23065.1"/>
    <property type="molecule type" value="Genomic_DNA"/>
</dbReference>
<dbReference type="InterPro" id="IPR043519">
    <property type="entry name" value="NT_sf"/>
</dbReference>
<dbReference type="AlphaFoldDB" id="A0A3S4C755"/>
<name>A0A3S4C755_9PEZI</name>